<sequence>MNQPDVDYVPFNQSDHTDDLRGVRDPDFLALGLGCTNMMAMLWTVAMGRRAVGVDMRGDPSLGVHWNIREELYHHLGIIDQMMLERYGEERVPHRGDGSVFRLAECLYRPDWPAGPIATDELFLGFSTARIAGLIHHTEFIDDRWKDGAPHRVITVLDAAEPPSGPDPERTGTDMVEVLDSPSMFQTGALQLLILLRRYLEEIERLDLEAGVESPRVRLFTHHRVALGDDGFTELPDGRKRVRIEALRELDYRGRFHRVRIPGSDLIDLGVPELFMVAQGFDSDDADRLGFKQEDVKVDHEDGQGPVVAQADYLAGLLGVLVDGRLRRRIASEFDEEGREFWVRQIAVGHEGDPAIGWVLVQVPDFKVFDPIVAGLVPPGTDRESLEYYAAYRHMLRDYYLEQAAHILEMPKEHLQKVATSYGPKMFSLVERVGADPLVAANGVIAGDSFGNGNFMTSGGAITGMVGHAHRLLAYWKDREAQVGQDVAIRRLADGIKEDTHGWLQVSATEFSQALPVNFGAERIQQIVQAGGRDVTARAASIEATRRQRHGLAPLDHSDWRRPVIHAGRMHAFTLPPLQPTHPASPARLHS</sequence>
<comment type="caution">
    <text evidence="1">The sequence shown here is derived from an EMBL/GenBank/DDBJ whole genome shotgun (WGS) entry which is preliminary data.</text>
</comment>
<evidence type="ECO:0008006" key="3">
    <source>
        <dbReference type="Google" id="ProtNLM"/>
    </source>
</evidence>
<dbReference type="Proteomes" id="UP001230426">
    <property type="component" value="Unassembled WGS sequence"/>
</dbReference>
<organism evidence="1 2">
    <name type="scientific">Streptosporangium brasiliense</name>
    <dbReference type="NCBI Taxonomy" id="47480"/>
    <lineage>
        <taxon>Bacteria</taxon>
        <taxon>Bacillati</taxon>
        <taxon>Actinomycetota</taxon>
        <taxon>Actinomycetes</taxon>
        <taxon>Streptosporangiales</taxon>
        <taxon>Streptosporangiaceae</taxon>
        <taxon>Streptosporangium</taxon>
    </lineage>
</organism>
<gene>
    <name evidence="1" type="ORF">J2S55_009627</name>
</gene>
<proteinExistence type="predicted"/>
<evidence type="ECO:0000313" key="2">
    <source>
        <dbReference type="Proteomes" id="UP001230426"/>
    </source>
</evidence>
<dbReference type="EMBL" id="JAUSRB010000003">
    <property type="protein sequence ID" value="MDP9870289.1"/>
    <property type="molecule type" value="Genomic_DNA"/>
</dbReference>
<accession>A0ABT9RNK2</accession>
<keyword evidence="2" id="KW-1185">Reference proteome</keyword>
<dbReference type="RefSeq" id="WP_306876120.1">
    <property type="nucleotide sequence ID" value="NZ_JAUSRB010000003.1"/>
</dbReference>
<evidence type="ECO:0000313" key="1">
    <source>
        <dbReference type="EMBL" id="MDP9870289.1"/>
    </source>
</evidence>
<protein>
    <recommendedName>
        <fullName evidence="3">FHA domain-containing protein</fullName>
    </recommendedName>
</protein>
<name>A0ABT9RNK2_9ACTN</name>
<reference evidence="1 2" key="1">
    <citation type="submission" date="2023-07" db="EMBL/GenBank/DDBJ databases">
        <title>Sequencing the genomes of 1000 actinobacteria strains.</title>
        <authorList>
            <person name="Klenk H.-P."/>
        </authorList>
    </citation>
    <scope>NUCLEOTIDE SEQUENCE [LARGE SCALE GENOMIC DNA]</scope>
    <source>
        <strain evidence="1 2">DSM 44109</strain>
    </source>
</reference>